<reference evidence="2" key="1">
    <citation type="submission" date="2013-08" db="EMBL/GenBank/DDBJ databases">
        <authorList>
            <person name="Mendez C."/>
            <person name="Richter M."/>
            <person name="Ferrer M."/>
            <person name="Sanchez J."/>
        </authorList>
    </citation>
    <scope>NUCLEOTIDE SEQUENCE</scope>
</reference>
<dbReference type="SUPFAM" id="SSF52540">
    <property type="entry name" value="P-loop containing nucleoside triphosphate hydrolases"/>
    <property type="match status" value="1"/>
</dbReference>
<dbReference type="Gene3D" id="3.40.50.300">
    <property type="entry name" value="P-loop containing nucleotide triphosphate hydrolases"/>
    <property type="match status" value="1"/>
</dbReference>
<dbReference type="GO" id="GO:0016887">
    <property type="term" value="F:ATP hydrolysis activity"/>
    <property type="evidence" value="ECO:0007669"/>
    <property type="project" value="InterPro"/>
</dbReference>
<comment type="caution">
    <text evidence="2">The sequence shown here is derived from an EMBL/GenBank/DDBJ whole genome shotgun (WGS) entry which is preliminary data.</text>
</comment>
<gene>
    <name evidence="2" type="ORF">B2A_04704</name>
</gene>
<dbReference type="CDD" id="cd00267">
    <property type="entry name" value="ABC_ATPase"/>
    <property type="match status" value="1"/>
</dbReference>
<dbReference type="InterPro" id="IPR003959">
    <property type="entry name" value="ATPase_AAA_core"/>
</dbReference>
<dbReference type="PANTHER" id="PTHR40396">
    <property type="entry name" value="ATPASE-LIKE PROTEIN"/>
    <property type="match status" value="1"/>
</dbReference>
<dbReference type="InterPro" id="IPR027417">
    <property type="entry name" value="P-loop_NTPase"/>
</dbReference>
<dbReference type="Pfam" id="PF13304">
    <property type="entry name" value="AAA_21"/>
    <property type="match status" value="1"/>
</dbReference>
<proteinExistence type="predicted"/>
<protein>
    <submittedName>
        <fullName evidence="2">Abortive infection protein</fullName>
    </submittedName>
</protein>
<sequence length="305" mass="35688">FTFNTERIQSEWLLVYKASKAQRWFEYHYNPDTGENDWEPFSIHFKGEKKGQRELWKANTGARALFLTQAAQSNSQLLQPLFNWFASELIVLPAHAEFNLMPTLQRLDDPKYKKWALGLMNAADIHISDIRVEKRKGQRIEFKLEPGKLPELRTVDGELPDVEFCHKTADGQEQWFDRRYESYGTQRLLGYAAPLLDAVENGKLIVVDEFDTSLHPLLTRQVLKMLHKPHLSQNGAQMWMTTHDTSLLDPYLLRRDQVWFTEKNKDQSTELYGLTEFSPRKNEAIERGYLQGRYGAIPFLSEFLF</sequence>
<dbReference type="EMBL" id="AUZZ01003183">
    <property type="protein sequence ID" value="EQD57641.1"/>
    <property type="molecule type" value="Genomic_DNA"/>
</dbReference>
<accession>T1AAE2</accession>
<name>T1AAE2_9ZZZZ</name>
<evidence type="ECO:0000313" key="2">
    <source>
        <dbReference type="EMBL" id="EQD57641.1"/>
    </source>
</evidence>
<feature type="non-terminal residue" evidence="2">
    <location>
        <position position="1"/>
    </location>
</feature>
<evidence type="ECO:0000259" key="1">
    <source>
        <dbReference type="Pfam" id="PF13304"/>
    </source>
</evidence>
<organism evidence="2">
    <name type="scientific">mine drainage metagenome</name>
    <dbReference type="NCBI Taxonomy" id="410659"/>
    <lineage>
        <taxon>unclassified sequences</taxon>
        <taxon>metagenomes</taxon>
        <taxon>ecological metagenomes</taxon>
    </lineage>
</organism>
<feature type="domain" description="ATPase AAA-type core" evidence="1">
    <location>
        <begin position="125"/>
        <end position="249"/>
    </location>
</feature>
<dbReference type="GO" id="GO:0005524">
    <property type="term" value="F:ATP binding"/>
    <property type="evidence" value="ECO:0007669"/>
    <property type="project" value="InterPro"/>
</dbReference>
<dbReference type="PANTHER" id="PTHR40396:SF1">
    <property type="entry name" value="ATPASE AAA-TYPE CORE DOMAIN-CONTAINING PROTEIN"/>
    <property type="match status" value="1"/>
</dbReference>
<reference evidence="2" key="2">
    <citation type="journal article" date="2014" name="ISME J.">
        <title>Microbial stratification in low pH oxic and suboxic macroscopic growths along an acid mine drainage.</title>
        <authorList>
            <person name="Mendez-Garcia C."/>
            <person name="Mesa V."/>
            <person name="Sprenger R.R."/>
            <person name="Richter M."/>
            <person name="Diez M.S."/>
            <person name="Solano J."/>
            <person name="Bargiela R."/>
            <person name="Golyshina O.V."/>
            <person name="Manteca A."/>
            <person name="Ramos J.L."/>
            <person name="Gallego J.R."/>
            <person name="Llorente I."/>
            <person name="Martins Dos Santos V.A."/>
            <person name="Jensen O.N."/>
            <person name="Pelaez A.I."/>
            <person name="Sanchez J."/>
            <person name="Ferrer M."/>
        </authorList>
    </citation>
    <scope>NUCLEOTIDE SEQUENCE</scope>
</reference>
<dbReference type="AlphaFoldDB" id="T1AAE2"/>